<evidence type="ECO:0000313" key="1">
    <source>
        <dbReference type="EMBL" id="MEJ8825168.1"/>
    </source>
</evidence>
<keyword evidence="2" id="KW-1185">Reference proteome</keyword>
<dbReference type="Proteomes" id="UP001363010">
    <property type="component" value="Unassembled WGS sequence"/>
</dbReference>
<proteinExistence type="predicted"/>
<comment type="caution">
    <text evidence="1">The sequence shown here is derived from an EMBL/GenBank/DDBJ whole genome shotgun (WGS) entry which is preliminary data.</text>
</comment>
<gene>
    <name evidence="1" type="ORF">WKW80_24600</name>
</gene>
<evidence type="ECO:0000313" key="2">
    <source>
        <dbReference type="Proteomes" id="UP001363010"/>
    </source>
</evidence>
<dbReference type="RefSeq" id="WP_340366194.1">
    <property type="nucleotide sequence ID" value="NZ_JBBKZV010000019.1"/>
</dbReference>
<protein>
    <submittedName>
        <fullName evidence="1">Uncharacterized protein</fullName>
    </submittedName>
</protein>
<dbReference type="EMBL" id="JBBKZV010000019">
    <property type="protein sequence ID" value="MEJ8825168.1"/>
    <property type="molecule type" value="Genomic_DNA"/>
</dbReference>
<name>A0ABU8W6E0_9BURK</name>
<organism evidence="1 2">
    <name type="scientific">Variovorax humicola</name>
    <dbReference type="NCBI Taxonomy" id="1769758"/>
    <lineage>
        <taxon>Bacteria</taxon>
        <taxon>Pseudomonadati</taxon>
        <taxon>Pseudomonadota</taxon>
        <taxon>Betaproteobacteria</taxon>
        <taxon>Burkholderiales</taxon>
        <taxon>Comamonadaceae</taxon>
        <taxon>Variovorax</taxon>
    </lineage>
</organism>
<sequence length="390" mass="44365">MPDLFRQNTNQFLQTSRTVTFIIQKNKAAISGFDVWYRSNVLTPWASDPVMTWAKDSRNVIEKEGDLDMHSSLRATVLFSYLDAEDMVVETARAELLKADLARLLRFARSKLTPALADAAVLKIERRWIANSLPKWELLHALTYTYARLHEACSALALHIGDELDTTVRHPTDFDPVAHDAGRARFLRFEKEGIGRSKGIRVERDRNYQPPPEIVRLKAELDSTPKPASLADLVAKHARMAKVTFELHGNHVPMLALYDKEWNQIDMMSTAFTDQAEKYLFWRNVAARAAYLKAYAMVWTCESWLRDLKAHNDERPIRKLPIIGEQLNVVGADATEASQIVAWNIVREQDEASPTLELVQPDDEKNHPGKMFFIMPVVEAMKSVHSSGAK</sequence>
<reference evidence="1 2" key="1">
    <citation type="submission" date="2024-03" db="EMBL/GenBank/DDBJ databases">
        <title>Novel species of the genus Variovorax.</title>
        <authorList>
            <person name="Liu Q."/>
            <person name="Xin Y.-H."/>
        </authorList>
    </citation>
    <scope>NUCLEOTIDE SEQUENCE [LARGE SCALE GENOMIC DNA]</scope>
    <source>
        <strain evidence="1 2">KACC 18501</strain>
    </source>
</reference>
<accession>A0ABU8W6E0</accession>